<gene>
    <name evidence="2" type="ORF">JJQ60_06625</name>
</gene>
<proteinExistence type="predicted"/>
<dbReference type="SUPFAM" id="SSF56784">
    <property type="entry name" value="HAD-like"/>
    <property type="match status" value="1"/>
</dbReference>
<accession>A0A936ZWF0</accession>
<evidence type="ECO:0000313" key="3">
    <source>
        <dbReference type="Proteomes" id="UP000651057"/>
    </source>
</evidence>
<evidence type="ECO:0000313" key="2">
    <source>
        <dbReference type="EMBL" id="MBL0683183.1"/>
    </source>
</evidence>
<dbReference type="NCBIfam" id="TIGR01681">
    <property type="entry name" value="HAD-SF-IIIC"/>
    <property type="match status" value="1"/>
</dbReference>
<dbReference type="InterPro" id="IPR036514">
    <property type="entry name" value="SGNH_hydro_sf"/>
</dbReference>
<protein>
    <submittedName>
        <fullName evidence="2">HAD family hydrolase</fullName>
    </submittedName>
</protein>
<sequence>MEPILSFRELQKEAKKVDTNAREIKVAVLGNHTTTFFSKALKNQLTVAGFETQIYESDYDQIDITIIDAQSGLYEFDPEVIVIFESALKLKDKFYALDDNQGRTQFYNDVNDSVKNRISLIRANNSKAKIIYFTYELLDDHLYGNLFSKIPHSFYKQLWKINNSILNLSEEEQGFYVFEINKYLQGTSGYRDWPAYINSDLHYSIDTFAVLTYHVTQFVKALKGNFKKCLILDLDNTTWGGIIGDDGIENIQVGSLGIGKAFSRLQKWAKELKERGIILAICSKNTEEVAKEPFEKHSEMILRLKDISVFVANWKNKADNIRYIQEVLNIGFDSMVFIDDNPAERDIVRQSLPEVTVPELPEDPALYLPYLTSLNLFETASYSDNDKDRTVQYQQEAERKKLISSVTNMDDYLKSLEMEGVIENFEEKDVSRIAQLTQRSNQFNLRTQRYTENDIKEFMTSENHLTYSVKLKDKFGDYGLISVIILEKKEDNSFFVDTWIMSCRVLKRGVEYYAMNKIVADVVDRGAEIIVGEYLETPKNKLVSDLLEKLSFESTGAKNIYQLNRTNYKPFNNYIS</sequence>
<reference evidence="2" key="1">
    <citation type="submission" date="2021-01" db="EMBL/GenBank/DDBJ databases">
        <authorList>
            <person name="Zhong Y.L."/>
        </authorList>
    </citation>
    <scope>NUCLEOTIDE SEQUENCE</scope>
    <source>
        <strain evidence="2">KCTC 23302</strain>
    </source>
</reference>
<comment type="caution">
    <text evidence="2">The sequence shown here is derived from an EMBL/GenBank/DDBJ whole genome shotgun (WGS) entry which is preliminary data.</text>
</comment>
<dbReference type="InterPro" id="IPR049369">
    <property type="entry name" value="BF1531-like_N"/>
</dbReference>
<dbReference type="GO" id="GO:0016788">
    <property type="term" value="F:hydrolase activity, acting on ester bonds"/>
    <property type="evidence" value="ECO:0007669"/>
    <property type="project" value="UniProtKB-ARBA"/>
</dbReference>
<dbReference type="InterPro" id="IPR023214">
    <property type="entry name" value="HAD_sf"/>
</dbReference>
<dbReference type="NCBIfam" id="TIGR01686">
    <property type="entry name" value="FkbH"/>
    <property type="match status" value="1"/>
</dbReference>
<organism evidence="2 3">
    <name type="scientific">Aquimarina mytili</name>
    <dbReference type="NCBI Taxonomy" id="874423"/>
    <lineage>
        <taxon>Bacteria</taxon>
        <taxon>Pseudomonadati</taxon>
        <taxon>Bacteroidota</taxon>
        <taxon>Flavobacteriia</taxon>
        <taxon>Flavobacteriales</taxon>
        <taxon>Flavobacteriaceae</taxon>
        <taxon>Aquimarina</taxon>
    </lineage>
</organism>
<keyword evidence="3" id="KW-1185">Reference proteome</keyword>
<evidence type="ECO:0000259" key="1">
    <source>
        <dbReference type="Pfam" id="PF21211"/>
    </source>
</evidence>
<name>A0A936ZWF0_9FLAO</name>
<dbReference type="InterPro" id="IPR010037">
    <property type="entry name" value="FkbH_domain"/>
</dbReference>
<dbReference type="Pfam" id="PF21211">
    <property type="entry name" value="FkbH_N"/>
    <property type="match status" value="1"/>
</dbReference>
<dbReference type="Gene3D" id="3.40.50.1000">
    <property type="entry name" value="HAD superfamily/HAD-like"/>
    <property type="match status" value="1"/>
</dbReference>
<feature type="domain" description="BF1531-like N-terminal" evidence="1">
    <location>
        <begin position="25"/>
        <end position="218"/>
    </location>
</feature>
<dbReference type="Gene3D" id="3.40.50.1110">
    <property type="entry name" value="SGNH hydrolase"/>
    <property type="match status" value="1"/>
</dbReference>
<dbReference type="InterPro" id="IPR036412">
    <property type="entry name" value="HAD-like_sf"/>
</dbReference>
<dbReference type="RefSeq" id="WP_201917928.1">
    <property type="nucleotide sequence ID" value="NZ_BAABAX010000023.1"/>
</dbReference>
<dbReference type="EMBL" id="JAERQJ010000002">
    <property type="protein sequence ID" value="MBL0683183.1"/>
    <property type="molecule type" value="Genomic_DNA"/>
</dbReference>
<dbReference type="InterPro" id="IPR010033">
    <property type="entry name" value="HAD_SF_ppase_IIIC"/>
</dbReference>
<dbReference type="Proteomes" id="UP000651057">
    <property type="component" value="Unassembled WGS sequence"/>
</dbReference>
<keyword evidence="2" id="KW-0378">Hydrolase</keyword>
<dbReference type="AlphaFoldDB" id="A0A936ZWF0"/>